<sequence>MKQKQIRKPTHPGEFFKFAVLDERGLSITSAAEYLGVTRKALSEFVNGKAKCSHAMARRLAESTGTGVAVWINMQAKLDTWEAENMDKPINITALPETRVA</sequence>
<dbReference type="EMBL" id="JAKILK010000020">
    <property type="protein sequence ID" value="MCL1118913.1"/>
    <property type="molecule type" value="Genomic_DNA"/>
</dbReference>
<evidence type="ECO:0000256" key="1">
    <source>
        <dbReference type="ARBA" id="ARBA00023125"/>
    </source>
</evidence>
<dbReference type="PROSITE" id="PS50943">
    <property type="entry name" value="HTH_CROC1"/>
    <property type="match status" value="1"/>
</dbReference>
<dbReference type="SUPFAM" id="SSF47413">
    <property type="entry name" value="lambda repressor-like DNA-binding domains"/>
    <property type="match status" value="1"/>
</dbReference>
<feature type="domain" description="HTH cro/C1-type" evidence="2">
    <location>
        <begin position="23"/>
        <end position="71"/>
    </location>
</feature>
<proteinExistence type="predicted"/>
<dbReference type="InterPro" id="IPR013430">
    <property type="entry name" value="Toxin_antidote_HigA"/>
</dbReference>
<evidence type="ECO:0000259" key="2">
    <source>
        <dbReference type="PROSITE" id="PS50943"/>
    </source>
</evidence>
<protein>
    <submittedName>
        <fullName evidence="3">HigA family addiction module antitoxin</fullName>
    </submittedName>
</protein>
<dbReference type="InterPro" id="IPR010982">
    <property type="entry name" value="Lambda_DNA-bd_dom_sf"/>
</dbReference>
<evidence type="ECO:0000313" key="4">
    <source>
        <dbReference type="Proteomes" id="UP001203212"/>
    </source>
</evidence>
<gene>
    <name evidence="3" type="ORF">L2689_16950</name>
</gene>
<reference evidence="3 4" key="1">
    <citation type="submission" date="2022-01" db="EMBL/GenBank/DDBJ databases">
        <title>Whole genome-based taxonomy of the Shewanellaceae.</title>
        <authorList>
            <person name="Martin-Rodriguez A.J."/>
        </authorList>
    </citation>
    <scope>NUCLEOTIDE SEQUENCE [LARGE SCALE GENOMIC DNA]</scope>
    <source>
        <strain evidence="3 4">JCM 17801</strain>
    </source>
</reference>
<dbReference type="Proteomes" id="UP001203212">
    <property type="component" value="Unassembled WGS sequence"/>
</dbReference>
<keyword evidence="4" id="KW-1185">Reference proteome</keyword>
<organism evidence="3 4">
    <name type="scientific">Shewanella aestuarii</name>
    <dbReference type="NCBI Taxonomy" id="1028752"/>
    <lineage>
        <taxon>Bacteria</taxon>
        <taxon>Pseudomonadati</taxon>
        <taxon>Pseudomonadota</taxon>
        <taxon>Gammaproteobacteria</taxon>
        <taxon>Alteromonadales</taxon>
        <taxon>Shewanellaceae</taxon>
        <taxon>Shewanella</taxon>
    </lineage>
</organism>
<evidence type="ECO:0000313" key="3">
    <source>
        <dbReference type="EMBL" id="MCL1118913.1"/>
    </source>
</evidence>
<dbReference type="Pfam" id="PF01381">
    <property type="entry name" value="HTH_3"/>
    <property type="match status" value="1"/>
</dbReference>
<dbReference type="NCBIfam" id="TIGR02607">
    <property type="entry name" value="antidote_HigA"/>
    <property type="match status" value="1"/>
</dbReference>
<dbReference type="Gene3D" id="1.10.260.40">
    <property type="entry name" value="lambda repressor-like DNA-binding domains"/>
    <property type="match status" value="1"/>
</dbReference>
<accession>A0ABT0L5C5</accession>
<dbReference type="PANTHER" id="PTHR36924">
    <property type="entry name" value="ANTITOXIN HIGA-1"/>
    <property type="match status" value="1"/>
</dbReference>
<dbReference type="CDD" id="cd00093">
    <property type="entry name" value="HTH_XRE"/>
    <property type="match status" value="1"/>
</dbReference>
<dbReference type="InterPro" id="IPR001387">
    <property type="entry name" value="Cro/C1-type_HTH"/>
</dbReference>
<name>A0ABT0L5C5_9GAMM</name>
<comment type="caution">
    <text evidence="3">The sequence shown here is derived from an EMBL/GenBank/DDBJ whole genome shotgun (WGS) entry which is preliminary data.</text>
</comment>
<keyword evidence="1" id="KW-0238">DNA-binding</keyword>
<dbReference type="PANTHER" id="PTHR36924:SF1">
    <property type="entry name" value="ANTITOXIN HIGA-1"/>
    <property type="match status" value="1"/>
</dbReference>
<dbReference type="RefSeq" id="WP_188843870.1">
    <property type="nucleotide sequence ID" value="NZ_BMOT01000020.1"/>
</dbReference>